<accession>A0A7Z0IJ14</accession>
<dbReference type="EMBL" id="JACBZP010000001">
    <property type="protein sequence ID" value="NYI69034.1"/>
    <property type="molecule type" value="Genomic_DNA"/>
</dbReference>
<name>A0A7Z0IJ14_9MICO</name>
<feature type="transmembrane region" description="Helical" evidence="1">
    <location>
        <begin position="48"/>
        <end position="73"/>
    </location>
</feature>
<protein>
    <recommendedName>
        <fullName evidence="4">DUF1772 domain-containing protein</fullName>
    </recommendedName>
</protein>
<feature type="transmembrane region" description="Helical" evidence="1">
    <location>
        <begin position="7"/>
        <end position="28"/>
    </location>
</feature>
<organism evidence="2 3">
    <name type="scientific">Spelaeicoccus albus</name>
    <dbReference type="NCBI Taxonomy" id="1280376"/>
    <lineage>
        <taxon>Bacteria</taxon>
        <taxon>Bacillati</taxon>
        <taxon>Actinomycetota</taxon>
        <taxon>Actinomycetes</taxon>
        <taxon>Micrococcales</taxon>
        <taxon>Brevibacteriaceae</taxon>
        <taxon>Spelaeicoccus</taxon>
    </lineage>
</organism>
<keyword evidence="1" id="KW-1133">Transmembrane helix</keyword>
<evidence type="ECO:0000256" key="1">
    <source>
        <dbReference type="SAM" id="Phobius"/>
    </source>
</evidence>
<gene>
    <name evidence="2" type="ORF">BJY26_003340</name>
</gene>
<evidence type="ECO:0000313" key="2">
    <source>
        <dbReference type="EMBL" id="NYI69034.1"/>
    </source>
</evidence>
<feature type="transmembrane region" description="Helical" evidence="1">
    <location>
        <begin position="85"/>
        <end position="107"/>
    </location>
</feature>
<keyword evidence="1" id="KW-0812">Transmembrane</keyword>
<reference evidence="2 3" key="1">
    <citation type="submission" date="2020-07" db="EMBL/GenBank/DDBJ databases">
        <title>Sequencing the genomes of 1000 actinobacteria strains.</title>
        <authorList>
            <person name="Klenk H.-P."/>
        </authorList>
    </citation>
    <scope>NUCLEOTIDE SEQUENCE [LARGE SCALE GENOMIC DNA]</scope>
    <source>
        <strain evidence="2 3">DSM 26341</strain>
    </source>
</reference>
<dbReference type="Proteomes" id="UP000539111">
    <property type="component" value="Unassembled WGS sequence"/>
</dbReference>
<proteinExistence type="predicted"/>
<evidence type="ECO:0008006" key="4">
    <source>
        <dbReference type="Google" id="ProtNLM"/>
    </source>
</evidence>
<dbReference type="RefSeq" id="WP_179429309.1">
    <property type="nucleotide sequence ID" value="NZ_JACBZP010000001.1"/>
</dbReference>
<evidence type="ECO:0000313" key="3">
    <source>
        <dbReference type="Proteomes" id="UP000539111"/>
    </source>
</evidence>
<comment type="caution">
    <text evidence="2">The sequence shown here is derived from an EMBL/GenBank/DDBJ whole genome shotgun (WGS) entry which is preliminary data.</text>
</comment>
<dbReference type="AlphaFoldDB" id="A0A7Z0IJ14"/>
<sequence length="177" mass="18329">MSRLNRLLYLIALTCAALIFGLTLSHVLAAPGSLGLSGSQWLAVQHTFYGGFAIVGAAAEVVGLITSGILTATALTASIKRTRHVVGAAAPLVAALCFLGTLAAYWIGNRPANAKIATWTTATLPPDWTDYRAAWELAHAVSAAFGAVAFFVLAIVLMHRIAHAPQAPRGSAGPIGE</sequence>
<keyword evidence="1" id="KW-0472">Membrane</keyword>
<keyword evidence="3" id="KW-1185">Reference proteome</keyword>
<feature type="transmembrane region" description="Helical" evidence="1">
    <location>
        <begin position="137"/>
        <end position="159"/>
    </location>
</feature>